<organism evidence="5 6">
    <name type="scientific">Caballeronia cordobensis</name>
    <name type="common">Burkholderia cordobensis</name>
    <dbReference type="NCBI Taxonomy" id="1353886"/>
    <lineage>
        <taxon>Bacteria</taxon>
        <taxon>Pseudomonadati</taxon>
        <taxon>Pseudomonadota</taxon>
        <taxon>Betaproteobacteria</taxon>
        <taxon>Burkholderiales</taxon>
        <taxon>Burkholderiaceae</taxon>
        <taxon>Caballeronia</taxon>
    </lineage>
</organism>
<dbReference type="Pfam" id="PF00535">
    <property type="entry name" value="Glycos_transf_2"/>
    <property type="match status" value="1"/>
</dbReference>
<dbReference type="PANTHER" id="PTHR43685">
    <property type="entry name" value="GLYCOSYLTRANSFERASE"/>
    <property type="match status" value="1"/>
</dbReference>
<sequence length="333" mass="37572">MPKISVVIPTYNAGKHIVETLQSLLHQDADFEILVLDDASTDATLDLARSLNDARIRVFPLEHNLGRPANANRGFDLCRGDYIARIDHDDIAEPERLSKQAAFLDAHPNITVVGSQIRHFGEDDFVSDFPLDDAHIKARFVAGQAYIANPSTMFRRAFVQRHGIRYDPNLDIVDDLGFWFDCMLRGARFANLPEALTRYRIHRGMTSLNLNLCALYEAKARLYARILPAFYPRVTGHDIANLCKLYAHPPKCDWNMSELLALHRSVGVAISEIDLRWGASPAVLEGGLLGLLHQTLTLFDEVHPRSDPDKHECNVAMWDGINARGIPWKSWQD</sequence>
<keyword evidence="6" id="KW-1185">Reference proteome</keyword>
<dbReference type="GO" id="GO:0016757">
    <property type="term" value="F:glycosyltransferase activity"/>
    <property type="evidence" value="ECO:0007669"/>
    <property type="project" value="UniProtKB-KW"/>
</dbReference>
<evidence type="ECO:0000256" key="3">
    <source>
        <dbReference type="ARBA" id="ARBA00022679"/>
    </source>
</evidence>
<dbReference type="InterPro" id="IPR050834">
    <property type="entry name" value="Glycosyltransf_2"/>
</dbReference>
<evidence type="ECO:0000256" key="2">
    <source>
        <dbReference type="ARBA" id="ARBA00022676"/>
    </source>
</evidence>
<dbReference type="RefSeq" id="WP_060854212.1">
    <property type="nucleotide sequence ID" value="NZ_FCNY02000015.1"/>
</dbReference>
<name>A0A158IP82_CABCO</name>
<dbReference type="SUPFAM" id="SSF53448">
    <property type="entry name" value="Nucleotide-diphospho-sugar transferases"/>
    <property type="match status" value="1"/>
</dbReference>
<evidence type="ECO:0000313" key="6">
    <source>
        <dbReference type="Proteomes" id="UP000054740"/>
    </source>
</evidence>
<feature type="domain" description="Glycosyltransferase 2-like" evidence="4">
    <location>
        <begin position="5"/>
        <end position="126"/>
    </location>
</feature>
<evidence type="ECO:0000259" key="4">
    <source>
        <dbReference type="Pfam" id="PF00535"/>
    </source>
</evidence>
<dbReference type="InterPro" id="IPR001173">
    <property type="entry name" value="Glyco_trans_2-like"/>
</dbReference>
<dbReference type="AlphaFoldDB" id="A0A158IP82"/>
<keyword evidence="3 5" id="KW-0808">Transferase</keyword>
<keyword evidence="2" id="KW-0328">Glycosyltransferase</keyword>
<dbReference type="InterPro" id="IPR029044">
    <property type="entry name" value="Nucleotide-diphossugar_trans"/>
</dbReference>
<comment type="similarity">
    <text evidence="1">Belongs to the glycosyltransferase 2 family.</text>
</comment>
<evidence type="ECO:0000256" key="1">
    <source>
        <dbReference type="ARBA" id="ARBA00006739"/>
    </source>
</evidence>
<proteinExistence type="inferred from homology"/>
<dbReference type="Proteomes" id="UP000054740">
    <property type="component" value="Unassembled WGS sequence"/>
</dbReference>
<dbReference type="EMBL" id="FCNY02000015">
    <property type="protein sequence ID" value="SAL58345.1"/>
    <property type="molecule type" value="Genomic_DNA"/>
</dbReference>
<evidence type="ECO:0000313" key="5">
    <source>
        <dbReference type="EMBL" id="SAL58345.1"/>
    </source>
</evidence>
<dbReference type="PANTHER" id="PTHR43685:SF5">
    <property type="entry name" value="GLYCOSYLTRANSFERASE EPSE-RELATED"/>
    <property type="match status" value="1"/>
</dbReference>
<accession>A0A158IP82</accession>
<protein>
    <submittedName>
        <fullName evidence="5">Glycosyl transferase family 2</fullName>
    </submittedName>
</protein>
<reference evidence="6" key="1">
    <citation type="submission" date="2016-01" db="EMBL/GenBank/DDBJ databases">
        <authorList>
            <person name="Peeters C."/>
        </authorList>
    </citation>
    <scope>NUCLEOTIDE SEQUENCE [LARGE SCALE GENOMIC DNA]</scope>
</reference>
<gene>
    <name evidence="5" type="ORF">AWB70_05175</name>
</gene>
<dbReference type="Gene3D" id="3.90.550.10">
    <property type="entry name" value="Spore Coat Polysaccharide Biosynthesis Protein SpsA, Chain A"/>
    <property type="match status" value="1"/>
</dbReference>